<dbReference type="PANTHER" id="PTHR43677:SF11">
    <property type="entry name" value="ZINC-CONTAINING ALCOHOL DEHYDROGENASE"/>
    <property type="match status" value="1"/>
</dbReference>
<dbReference type="SUPFAM" id="SSF51735">
    <property type="entry name" value="NAD(P)-binding Rossmann-fold domains"/>
    <property type="match status" value="1"/>
</dbReference>
<dbReference type="RefSeq" id="WP_369187949.1">
    <property type="nucleotide sequence ID" value="NZ_CP163431.1"/>
</dbReference>
<dbReference type="PANTHER" id="PTHR43677">
    <property type="entry name" value="SHORT-CHAIN DEHYDROGENASE/REDUCTASE"/>
    <property type="match status" value="1"/>
</dbReference>
<gene>
    <name evidence="2" type="ORF">AB5J58_15915</name>
</gene>
<dbReference type="Pfam" id="PF00107">
    <property type="entry name" value="ADH_zinc_N"/>
    <property type="match status" value="1"/>
</dbReference>
<dbReference type="Gene3D" id="3.90.180.10">
    <property type="entry name" value="Medium-chain alcohol dehydrogenases, catalytic domain"/>
    <property type="match status" value="1"/>
</dbReference>
<dbReference type="Gene3D" id="3.40.50.720">
    <property type="entry name" value="NAD(P)-binding Rossmann-like Domain"/>
    <property type="match status" value="1"/>
</dbReference>
<name>A0AB39M9H7_9ACTN</name>
<dbReference type="InterPro" id="IPR011032">
    <property type="entry name" value="GroES-like_sf"/>
</dbReference>
<accession>A0AB39M9H7</accession>
<organism evidence="2">
    <name type="scientific">Streptomyces sp. R08</name>
    <dbReference type="NCBI Taxonomy" id="3238624"/>
    <lineage>
        <taxon>Bacteria</taxon>
        <taxon>Bacillati</taxon>
        <taxon>Actinomycetota</taxon>
        <taxon>Actinomycetes</taxon>
        <taxon>Kitasatosporales</taxon>
        <taxon>Streptomycetaceae</taxon>
        <taxon>Streptomyces</taxon>
    </lineage>
</organism>
<proteinExistence type="predicted"/>
<dbReference type="InterPro" id="IPR013149">
    <property type="entry name" value="ADH-like_C"/>
</dbReference>
<dbReference type="SUPFAM" id="SSF50129">
    <property type="entry name" value="GroES-like"/>
    <property type="match status" value="1"/>
</dbReference>
<dbReference type="AlphaFoldDB" id="A0AB39M9H7"/>
<evidence type="ECO:0000259" key="1">
    <source>
        <dbReference type="SMART" id="SM00829"/>
    </source>
</evidence>
<dbReference type="GO" id="GO:0016491">
    <property type="term" value="F:oxidoreductase activity"/>
    <property type="evidence" value="ECO:0007669"/>
    <property type="project" value="InterPro"/>
</dbReference>
<sequence length="321" mass="33334">MDIHAAVVSSYDSPPRYKPFDLPAPTDEDQELVDVLAVGLHPRVRTGASGNHYTSTGKLPLIPGVDGVGRRADGSLVYFVADDDLVGPMATRTVIDSRRSVPLPDGADVVKIAAAMNPAMSSWVALRRRVPIEAGQSVLILGATGNAGQMAVQVAKRLGAGRVVGAGRDQARLATLAGLGADATVALTDDADATATALAKEAAEVDLVIDYLWGKPAGDAIMALLRARADRGRALNWIQIGAMAGPTIELPSVALRSANFRLQGNGQGAVSTRTYLEELPSLVDEIESGGIAVTAQAVPLADVESAWNAPEVPGVRTVLVP</sequence>
<feature type="domain" description="Enoyl reductase (ER)" evidence="1">
    <location>
        <begin position="12"/>
        <end position="306"/>
    </location>
</feature>
<dbReference type="InterPro" id="IPR036291">
    <property type="entry name" value="NAD(P)-bd_dom_sf"/>
</dbReference>
<dbReference type="InterPro" id="IPR051397">
    <property type="entry name" value="Zn-ADH-like_protein"/>
</dbReference>
<evidence type="ECO:0000313" key="2">
    <source>
        <dbReference type="EMBL" id="XDQ01593.1"/>
    </source>
</evidence>
<dbReference type="InterPro" id="IPR020843">
    <property type="entry name" value="ER"/>
</dbReference>
<dbReference type="SMART" id="SM00829">
    <property type="entry name" value="PKS_ER"/>
    <property type="match status" value="1"/>
</dbReference>
<reference evidence="2" key="1">
    <citation type="submission" date="2024-07" db="EMBL/GenBank/DDBJ databases">
        <authorList>
            <person name="Yu S.T."/>
        </authorList>
    </citation>
    <scope>NUCLEOTIDE SEQUENCE</scope>
    <source>
        <strain evidence="2">R08</strain>
    </source>
</reference>
<dbReference type="EMBL" id="CP163431">
    <property type="protein sequence ID" value="XDQ01593.1"/>
    <property type="molecule type" value="Genomic_DNA"/>
</dbReference>
<protein>
    <submittedName>
        <fullName evidence="2">Zinc-binding dehydrogenase</fullName>
    </submittedName>
</protein>